<evidence type="ECO:0000256" key="1">
    <source>
        <dbReference type="SAM" id="SignalP"/>
    </source>
</evidence>
<keyword evidence="1" id="KW-0732">Signal</keyword>
<keyword evidence="3" id="KW-1185">Reference proteome</keyword>
<feature type="signal peptide" evidence="1">
    <location>
        <begin position="1"/>
        <end position="27"/>
    </location>
</feature>
<protein>
    <recommendedName>
        <fullName evidence="4">VWA domain-containing protein</fullName>
    </recommendedName>
</protein>
<evidence type="ECO:0008006" key="4">
    <source>
        <dbReference type="Google" id="ProtNLM"/>
    </source>
</evidence>
<organism evidence="2 3">
    <name type="scientific">Modicisalibacter luteus</name>
    <dbReference type="NCBI Taxonomy" id="453962"/>
    <lineage>
        <taxon>Bacteria</taxon>
        <taxon>Pseudomonadati</taxon>
        <taxon>Pseudomonadota</taxon>
        <taxon>Gammaproteobacteria</taxon>
        <taxon>Oceanospirillales</taxon>
        <taxon>Halomonadaceae</taxon>
        <taxon>Modicisalibacter</taxon>
    </lineage>
</organism>
<dbReference type="Proteomes" id="UP001595640">
    <property type="component" value="Unassembled WGS sequence"/>
</dbReference>
<sequence>MMRYFRPATALLAGLLLSLLPITPAQAAERDDFPSCYGMLGDAAPTVPASPRALFVIIDETVAADDSLKRAVVDKTLRYLRPGDDIIVARFAAYIGEHYTQLPLKGQLDPTLDEEARFSISKRALVGFDGCMSKQSNFVKQRVTSAILESFNPNEDIPKTELLGNLSSLSEVVANNEAPRKTVLLFSDMLENSDLTTFYRQGAVRVIEPDAELAKLDASGIQADWGGASIYIMGAGLVGDTSAYRSKQALSALRSFWTGYFQRSQATLKGWGEPMLMVELQ</sequence>
<evidence type="ECO:0000313" key="2">
    <source>
        <dbReference type="EMBL" id="MFC3294393.1"/>
    </source>
</evidence>
<feature type="chain" id="PRO_5046398408" description="VWA domain-containing protein" evidence="1">
    <location>
        <begin position="28"/>
        <end position="281"/>
    </location>
</feature>
<accession>A0ABV7M807</accession>
<dbReference type="RefSeq" id="WP_019016993.1">
    <property type="nucleotide sequence ID" value="NZ_BMXD01000004.1"/>
</dbReference>
<proteinExistence type="predicted"/>
<dbReference type="EMBL" id="JBHRUH010000050">
    <property type="protein sequence ID" value="MFC3294393.1"/>
    <property type="molecule type" value="Genomic_DNA"/>
</dbReference>
<comment type="caution">
    <text evidence="2">The sequence shown here is derived from an EMBL/GenBank/DDBJ whole genome shotgun (WGS) entry which is preliminary data.</text>
</comment>
<name>A0ABV7M807_9GAMM</name>
<gene>
    <name evidence="2" type="ORF">ACFOEI_20410</name>
</gene>
<evidence type="ECO:0000313" key="3">
    <source>
        <dbReference type="Proteomes" id="UP001595640"/>
    </source>
</evidence>
<reference evidence="3" key="1">
    <citation type="journal article" date="2019" name="Int. J. Syst. Evol. Microbiol.">
        <title>The Global Catalogue of Microorganisms (GCM) 10K type strain sequencing project: providing services to taxonomists for standard genome sequencing and annotation.</title>
        <authorList>
            <consortium name="The Broad Institute Genomics Platform"/>
            <consortium name="The Broad Institute Genome Sequencing Center for Infectious Disease"/>
            <person name="Wu L."/>
            <person name="Ma J."/>
        </authorList>
    </citation>
    <scope>NUCLEOTIDE SEQUENCE [LARGE SCALE GENOMIC DNA]</scope>
    <source>
        <strain evidence="3">KCTC 12847</strain>
    </source>
</reference>